<dbReference type="RefSeq" id="WP_040113207.1">
    <property type="nucleotide sequence ID" value="NZ_JAFCXS010000015.1"/>
</dbReference>
<evidence type="ECO:0000313" key="1">
    <source>
        <dbReference type="EMBL" id="MBM0748960.1"/>
    </source>
</evidence>
<sequence>MKTNTFTPAPIAAGETLSVREGIGLSYPLAPVPLVMTLIGNDGTRAQLTVNNGKVTFEGDPDAAADMFIDAVTRRHAQQWTEQQQKLDKAEAQLAQYSHHNGLMMLSQRLVDAEKERDTLWAEVHRLRSGGNVHCNQCISCSE</sequence>
<dbReference type="Proteomes" id="UP000809137">
    <property type="component" value="Unassembled WGS sequence"/>
</dbReference>
<keyword evidence="2" id="KW-1185">Reference proteome</keyword>
<proteinExistence type="predicted"/>
<evidence type="ECO:0000313" key="2">
    <source>
        <dbReference type="Proteomes" id="UP000809137"/>
    </source>
</evidence>
<comment type="caution">
    <text evidence="1">The sequence shown here is derived from an EMBL/GenBank/DDBJ whole genome shotgun (WGS) entry which is preliminary data.</text>
</comment>
<organism evidence="1 2">
    <name type="scientific">Pantoea eucrina</name>
    <dbReference type="NCBI Taxonomy" id="472693"/>
    <lineage>
        <taxon>Bacteria</taxon>
        <taxon>Pseudomonadati</taxon>
        <taxon>Pseudomonadota</taxon>
        <taxon>Gammaproteobacteria</taxon>
        <taxon>Enterobacterales</taxon>
        <taxon>Erwiniaceae</taxon>
        <taxon>Pantoea</taxon>
    </lineage>
</organism>
<accession>A0ABS1Z940</accession>
<dbReference type="EMBL" id="JAFCXS010000015">
    <property type="protein sequence ID" value="MBM0748960.1"/>
    <property type="molecule type" value="Genomic_DNA"/>
</dbReference>
<protein>
    <submittedName>
        <fullName evidence="1">Uncharacterized protein</fullName>
    </submittedName>
</protein>
<name>A0ABS1Z940_9GAMM</name>
<gene>
    <name evidence="1" type="ORF">JJB79_16335</name>
</gene>
<reference evidence="1 2" key="1">
    <citation type="submission" date="2021-01" db="EMBL/GenBank/DDBJ databases">
        <title>Complete genome sequence of Pantoea eucrina OB49, a heavy metal tolerant bacterium with PGPR potential isolated from wheat in Algeria.</title>
        <authorList>
            <person name="Lekired A."/>
            <person name="Ouzari I.H."/>
        </authorList>
    </citation>
    <scope>NUCLEOTIDE SEQUENCE [LARGE SCALE GENOMIC DNA]</scope>
    <source>
        <strain evidence="1 2">OB49</strain>
    </source>
</reference>